<comment type="caution">
    <text evidence="1">The sequence shown here is derived from an EMBL/GenBank/DDBJ whole genome shotgun (WGS) entry which is preliminary data.</text>
</comment>
<accession>A0ACB8TV86</accession>
<protein>
    <submittedName>
        <fullName evidence="1">Uncharacterized protein</fullName>
    </submittedName>
</protein>
<sequence>MKDTPQTIASISDYFDNDPEFIKALVNIVIPEDTTDNSSVRVNIASKGPEESEDRNDDDIVPPPSTQPPHKRRRSSSSEEGDRVARTLNDSVTDSIDHAQSKTPYLLSDTYGSSPFGNFSEHIRRKRQKLQIQNPEIDTHTNGLSPQLGNIFSGLRIYINGWTHPSAQELRQLIVNHGGIFHAYLDNKSLVTHIVTCSLTPVEIQEFKHMKMATPDWLVKSAEAGVLLPWSNFKYEPNSPLLMPAKGPAYKAEQHISTGGDFVEGSSRQSNSPDPNITTTPPSRQQKHVPGPSTPPPPADLQTKPATTTLTRILSSGGPSTLKDAAFIPEYAPDESNAAAQRAMADPAWRAAHTSVAPDFIEGFYRNSRLHHLSMWKAELRNLVSEAQELAESGNHTVNRPPLSVDEGNSAVMNVVLDNMDGKTWTESGVDEDVSLKGAHLVKGKGKEKASDNGERVIMHCDFDSFFVSAGLVDRPHLRGKPVVVCHSQGAQGGRSSTSEIASASYEARSFGIKGGMSLQQARALCPDIITIPYEFQRYKQLSLQFYTILMAHADDLQAVSVDEVLIDVTSSVRRIKAGISLVQDKEGSSAAPDHRDPAEDFAEAIRTQVRSATGCEVSIGIAHNIMLARLASRKAKPAGSYHLLQEDVSSFIENLDIDDLHGFGYAAYQKAQGKLGTTSLRELVQKSRAVLCDALGKGTGETLYKALRGIDDRKLESDKPRRSVSCDINYGIRFENNEQAETFIYQLSEEVARRLQSISMGGRSLTLKIMKRDPSAPVEAPKFMGHGLCESFTKQIAVIAPRSRATSNPKIIGDHAWKLLNSMNFNPKELRGIGIQMQKLEKADLSSGSGYQEQSVLDFKPVSSPRKERPEKVEQAEMVDESTGTEDPTAPPQTVPETTYDLPSFSRVDRSVFEALPDDLRAELETEYRSRSVTPAVAEEDVKGKNRARSTSVFSDTSPRKEKMGVKGTDRLNVKHITKQLAPKSRAGLSAKKNTLFHKRPAMIPSDVGNSVKLKVSEEDLRKMEMDPEVFLSLPPDVQREQLALARHTKNPGKGAISYATQRKVLKPAKR</sequence>
<reference evidence="1" key="1">
    <citation type="journal article" date="2021" name="Environ. Microbiol.">
        <title>Gene family expansions and transcriptome signatures uncover fungal adaptations to wood decay.</title>
        <authorList>
            <person name="Hage H."/>
            <person name="Miyauchi S."/>
            <person name="Viragh M."/>
            <person name="Drula E."/>
            <person name="Min B."/>
            <person name="Chaduli D."/>
            <person name="Navarro D."/>
            <person name="Favel A."/>
            <person name="Norest M."/>
            <person name="Lesage-Meessen L."/>
            <person name="Balint B."/>
            <person name="Merenyi Z."/>
            <person name="de Eugenio L."/>
            <person name="Morin E."/>
            <person name="Martinez A.T."/>
            <person name="Baldrian P."/>
            <person name="Stursova M."/>
            <person name="Martinez M.J."/>
            <person name="Novotny C."/>
            <person name="Magnuson J.K."/>
            <person name="Spatafora J.W."/>
            <person name="Maurice S."/>
            <person name="Pangilinan J."/>
            <person name="Andreopoulos W."/>
            <person name="LaButti K."/>
            <person name="Hundley H."/>
            <person name="Na H."/>
            <person name="Kuo A."/>
            <person name="Barry K."/>
            <person name="Lipzen A."/>
            <person name="Henrissat B."/>
            <person name="Riley R."/>
            <person name="Ahrendt S."/>
            <person name="Nagy L.G."/>
            <person name="Grigoriev I.V."/>
            <person name="Martin F."/>
            <person name="Rosso M.N."/>
        </authorList>
    </citation>
    <scope>NUCLEOTIDE SEQUENCE</scope>
    <source>
        <strain evidence="1">CBS 384.51</strain>
    </source>
</reference>
<proteinExistence type="predicted"/>
<dbReference type="Proteomes" id="UP001055072">
    <property type="component" value="Unassembled WGS sequence"/>
</dbReference>
<evidence type="ECO:0000313" key="1">
    <source>
        <dbReference type="EMBL" id="KAI0085956.1"/>
    </source>
</evidence>
<gene>
    <name evidence="1" type="ORF">BDY19DRAFT_996383</name>
</gene>
<keyword evidence="2" id="KW-1185">Reference proteome</keyword>
<evidence type="ECO:0000313" key="2">
    <source>
        <dbReference type="Proteomes" id="UP001055072"/>
    </source>
</evidence>
<name>A0ACB8TV86_9APHY</name>
<dbReference type="EMBL" id="MU274927">
    <property type="protein sequence ID" value="KAI0085956.1"/>
    <property type="molecule type" value="Genomic_DNA"/>
</dbReference>
<organism evidence="1 2">
    <name type="scientific">Irpex rosettiformis</name>
    <dbReference type="NCBI Taxonomy" id="378272"/>
    <lineage>
        <taxon>Eukaryota</taxon>
        <taxon>Fungi</taxon>
        <taxon>Dikarya</taxon>
        <taxon>Basidiomycota</taxon>
        <taxon>Agaricomycotina</taxon>
        <taxon>Agaricomycetes</taxon>
        <taxon>Polyporales</taxon>
        <taxon>Irpicaceae</taxon>
        <taxon>Irpex</taxon>
    </lineage>
</organism>